<organism evidence="1 2">
    <name type="scientific">Lysinibacillus piscis</name>
    <dbReference type="NCBI Taxonomy" id="2518931"/>
    <lineage>
        <taxon>Bacteria</taxon>
        <taxon>Bacillati</taxon>
        <taxon>Bacillota</taxon>
        <taxon>Bacilli</taxon>
        <taxon>Bacillales</taxon>
        <taxon>Bacillaceae</taxon>
        <taxon>Lysinibacillus</taxon>
    </lineage>
</organism>
<evidence type="ECO:0000313" key="2">
    <source>
        <dbReference type="Proteomes" id="UP001065593"/>
    </source>
</evidence>
<gene>
    <name evidence="1" type="ORF">LYSBPC_18000</name>
</gene>
<name>A0ABQ5NK48_9BACI</name>
<sequence length="75" mass="8688">MRLEYWHAEQNGLVRCPVTGCHHIGTVITKTHLRLEHGLTRDEVQNQFGFPKKVHKLNRAEIEKMIEQKNSGVKA</sequence>
<reference evidence="1" key="1">
    <citation type="submission" date="2022-08" db="EMBL/GenBank/DDBJ databases">
        <title>Draft genome sequence of Lysinibacillus sp. strain KH24.</title>
        <authorList>
            <person name="Kanbe H."/>
            <person name="Itoh H."/>
        </authorList>
    </citation>
    <scope>NUCLEOTIDE SEQUENCE</scope>
    <source>
        <strain evidence="1">KH24</strain>
    </source>
</reference>
<accession>A0ABQ5NK48</accession>
<dbReference type="RefSeq" id="WP_264988435.1">
    <property type="nucleotide sequence ID" value="NZ_BRZA01000002.1"/>
</dbReference>
<evidence type="ECO:0000313" key="1">
    <source>
        <dbReference type="EMBL" id="GLC88673.1"/>
    </source>
</evidence>
<proteinExistence type="predicted"/>
<protein>
    <recommendedName>
        <fullName evidence="3">HNH endonuclease</fullName>
    </recommendedName>
</protein>
<keyword evidence="2" id="KW-1185">Reference proteome</keyword>
<dbReference type="EMBL" id="BRZA01000002">
    <property type="protein sequence ID" value="GLC88673.1"/>
    <property type="molecule type" value="Genomic_DNA"/>
</dbReference>
<evidence type="ECO:0008006" key="3">
    <source>
        <dbReference type="Google" id="ProtNLM"/>
    </source>
</evidence>
<dbReference type="Proteomes" id="UP001065593">
    <property type="component" value="Unassembled WGS sequence"/>
</dbReference>
<comment type="caution">
    <text evidence="1">The sequence shown here is derived from an EMBL/GenBank/DDBJ whole genome shotgun (WGS) entry which is preliminary data.</text>
</comment>